<feature type="transmembrane region" description="Helical" evidence="8">
    <location>
        <begin position="487"/>
        <end position="508"/>
    </location>
</feature>
<evidence type="ECO:0000256" key="7">
    <source>
        <dbReference type="SAM" id="MobiDB-lite"/>
    </source>
</evidence>
<dbReference type="PRINTS" id="PR01130">
    <property type="entry name" value="DERENTRNSPRT"/>
</dbReference>
<evidence type="ECO:0000313" key="9">
    <source>
        <dbReference type="EMBL" id="KAK9400605.1"/>
    </source>
</evidence>
<evidence type="ECO:0000256" key="3">
    <source>
        <dbReference type="ARBA" id="ARBA00022448"/>
    </source>
</evidence>
<feature type="transmembrane region" description="Helical" evidence="8">
    <location>
        <begin position="598"/>
        <end position="618"/>
    </location>
</feature>
<evidence type="ECO:0000256" key="4">
    <source>
        <dbReference type="ARBA" id="ARBA00022692"/>
    </source>
</evidence>
<evidence type="ECO:0000256" key="2">
    <source>
        <dbReference type="ARBA" id="ARBA00007965"/>
    </source>
</evidence>
<proteinExistence type="inferred from homology"/>
<dbReference type="PANTHER" id="PTHR10332">
    <property type="entry name" value="EQUILIBRATIVE NUCLEOSIDE TRANSPORTER"/>
    <property type="match status" value="1"/>
</dbReference>
<dbReference type="Proteomes" id="UP001474421">
    <property type="component" value="Unassembled WGS sequence"/>
</dbReference>
<evidence type="ECO:0000313" key="10">
    <source>
        <dbReference type="Proteomes" id="UP001474421"/>
    </source>
</evidence>
<protein>
    <submittedName>
        <fullName evidence="9">Equilibrative nucleoside transporter 3</fullName>
    </submittedName>
</protein>
<evidence type="ECO:0000256" key="8">
    <source>
        <dbReference type="SAM" id="Phobius"/>
    </source>
</evidence>
<feature type="transmembrane region" description="Helical" evidence="8">
    <location>
        <begin position="234"/>
        <end position="252"/>
    </location>
</feature>
<feature type="transmembrane region" description="Helical" evidence="8">
    <location>
        <begin position="630"/>
        <end position="654"/>
    </location>
</feature>
<feature type="transmembrane region" description="Helical" evidence="8">
    <location>
        <begin position="380"/>
        <end position="398"/>
    </location>
</feature>
<feature type="transmembrane region" description="Helical" evidence="8">
    <location>
        <begin position="410"/>
        <end position="431"/>
    </location>
</feature>
<comment type="similarity">
    <text evidence="2">Belongs to the SLC29A/ENT transporter (TC 2.A.57) family.</text>
</comment>
<keyword evidence="4 8" id="KW-0812">Transmembrane</keyword>
<comment type="subcellular location">
    <subcellularLocation>
        <location evidence="1">Membrane</location>
        <topology evidence="1">Multi-pass membrane protein</topology>
    </subcellularLocation>
</comment>
<feature type="compositionally biased region" description="Low complexity" evidence="7">
    <location>
        <begin position="114"/>
        <end position="127"/>
    </location>
</feature>
<dbReference type="Pfam" id="PF01733">
    <property type="entry name" value="Nucleoside_tran"/>
    <property type="match status" value="1"/>
</dbReference>
<feature type="compositionally biased region" description="Acidic residues" evidence="7">
    <location>
        <begin position="182"/>
        <end position="191"/>
    </location>
</feature>
<reference evidence="9 10" key="1">
    <citation type="journal article" date="2024" name="Proc. Natl. Acad. Sci. U.S.A.">
        <title>The genetic regulatory architecture and epigenomic basis for age-related changes in rattlesnake venom.</title>
        <authorList>
            <person name="Hogan M.P."/>
            <person name="Holding M.L."/>
            <person name="Nystrom G.S."/>
            <person name="Colston T.J."/>
            <person name="Bartlett D.A."/>
            <person name="Mason A.J."/>
            <person name="Ellsworth S.A."/>
            <person name="Rautsaw R.M."/>
            <person name="Lawrence K.C."/>
            <person name="Strickland J.L."/>
            <person name="He B."/>
            <person name="Fraser P."/>
            <person name="Margres M.J."/>
            <person name="Gilbert D.M."/>
            <person name="Gibbs H.L."/>
            <person name="Parkinson C.L."/>
            <person name="Rokyta D.R."/>
        </authorList>
    </citation>
    <scope>NUCLEOTIDE SEQUENCE [LARGE SCALE GENOMIC DNA]</scope>
    <source>
        <strain evidence="9">DRR0105</strain>
    </source>
</reference>
<dbReference type="Gene3D" id="1.20.1250.20">
    <property type="entry name" value="MFS general substrate transporter like domains"/>
    <property type="match status" value="1"/>
</dbReference>
<organism evidence="9 10">
    <name type="scientific">Crotalus adamanteus</name>
    <name type="common">Eastern diamondback rattlesnake</name>
    <dbReference type="NCBI Taxonomy" id="8729"/>
    <lineage>
        <taxon>Eukaryota</taxon>
        <taxon>Metazoa</taxon>
        <taxon>Chordata</taxon>
        <taxon>Craniata</taxon>
        <taxon>Vertebrata</taxon>
        <taxon>Euteleostomi</taxon>
        <taxon>Lepidosauria</taxon>
        <taxon>Squamata</taxon>
        <taxon>Bifurcata</taxon>
        <taxon>Unidentata</taxon>
        <taxon>Episquamata</taxon>
        <taxon>Toxicofera</taxon>
        <taxon>Serpentes</taxon>
        <taxon>Colubroidea</taxon>
        <taxon>Viperidae</taxon>
        <taxon>Crotalinae</taxon>
        <taxon>Crotalus</taxon>
    </lineage>
</organism>
<dbReference type="InterPro" id="IPR036259">
    <property type="entry name" value="MFS_trans_sf"/>
</dbReference>
<dbReference type="AlphaFoldDB" id="A0AAW1BFP1"/>
<keyword evidence="3" id="KW-0813">Transport</keyword>
<name>A0AAW1BFP1_CROAD</name>
<evidence type="ECO:0000256" key="6">
    <source>
        <dbReference type="ARBA" id="ARBA00023136"/>
    </source>
</evidence>
<dbReference type="GO" id="GO:0005794">
    <property type="term" value="C:Golgi apparatus"/>
    <property type="evidence" value="ECO:0007669"/>
    <property type="project" value="TreeGrafter"/>
</dbReference>
<dbReference type="GO" id="GO:0005337">
    <property type="term" value="F:nucleoside transmembrane transporter activity"/>
    <property type="evidence" value="ECO:0007669"/>
    <property type="project" value="InterPro"/>
</dbReference>
<feature type="region of interest" description="Disordered" evidence="7">
    <location>
        <begin position="114"/>
        <end position="200"/>
    </location>
</feature>
<comment type="caution">
    <text evidence="9">The sequence shown here is derived from an EMBL/GenBank/DDBJ whole genome shotgun (WGS) entry which is preliminary data.</text>
</comment>
<dbReference type="GO" id="GO:0005886">
    <property type="term" value="C:plasma membrane"/>
    <property type="evidence" value="ECO:0007669"/>
    <property type="project" value="TreeGrafter"/>
</dbReference>
<feature type="transmembrane region" description="Helical" evidence="8">
    <location>
        <begin position="339"/>
        <end position="368"/>
    </location>
</feature>
<dbReference type="PANTHER" id="PTHR10332:SF17">
    <property type="entry name" value="EQUILIBRATIVE NUCLEOSIDE TRANSPORTER 3"/>
    <property type="match status" value="1"/>
</dbReference>
<sequence>MNIDKMLEVGRGEDSSRRPPHSQKLVVRLSPGRPHGVAGFRHCQQEKPTGRNSCTMNCFRSSRAGTPAAREVRLDGISRGERSRTFGLKPGSKPFRNGELENQDVVLALAPARAPTRPPRSGRFAAQLPPPPPAAKREASPGRGGVGGVLPGPAAALLGKSPTTSRTDELNGKASRSGDMSLDLEDNEDDFQSSTSSLYKSTNPTIQEEKALLEEPGANQYGCCKPKDHWNATYIIFFLLGTNSLLPLNFIITAKHYWMYKLQNCSEDISPEEQGSSDIRNFFESYISVASTVPSVLSLIGNFLLVNKVSVNVRILSSLAVMLAAFLVITVLVKVDTSAWTVGFFIITIVCVAVISSAATIFISSVFGLSGSFPMRNSQALISGQAMGGTLSALASVVDLAASSEVTNSALAYFLIGDIFIVLCIVMYLILPKLEYARYYTAMLSPNALPSSYLEEEDMAADNPSQLLPNRNYTDKIPPLWLILKKIGMLGFCVFYVYFISITIFPAISSSIESVNKFSGSPWTDKYFTPVTSFLLYNFADWCGRQITAWVQIPGPRSKWLPAMILLRTCFIPLFMLCNYQPRTHIAKVTFAHDVYPVVFIVSLGLSNGYLSTLAIIYGPKVTPKELSEAAGVLMMLFMQVGLALGSGFSVLVVHLI</sequence>
<feature type="transmembrane region" description="Helical" evidence="8">
    <location>
        <begin position="286"/>
        <end position="306"/>
    </location>
</feature>
<feature type="transmembrane region" description="Helical" evidence="8">
    <location>
        <begin position="560"/>
        <end position="578"/>
    </location>
</feature>
<dbReference type="SUPFAM" id="SSF103473">
    <property type="entry name" value="MFS general substrate transporter"/>
    <property type="match status" value="1"/>
</dbReference>
<feature type="transmembrane region" description="Helical" evidence="8">
    <location>
        <begin position="313"/>
        <end position="333"/>
    </location>
</feature>
<dbReference type="InterPro" id="IPR002259">
    <property type="entry name" value="Eqnu_transpt"/>
</dbReference>
<gene>
    <name evidence="9" type="ORF">NXF25_011319</name>
</gene>
<keyword evidence="6 8" id="KW-0472">Membrane</keyword>
<dbReference type="EMBL" id="JAOTOJ010000005">
    <property type="protein sequence ID" value="KAK9400605.1"/>
    <property type="molecule type" value="Genomic_DNA"/>
</dbReference>
<accession>A0AAW1BFP1</accession>
<feature type="compositionally biased region" description="Basic and acidic residues" evidence="7">
    <location>
        <begin position="1"/>
        <end position="17"/>
    </location>
</feature>
<evidence type="ECO:0000256" key="5">
    <source>
        <dbReference type="ARBA" id="ARBA00022989"/>
    </source>
</evidence>
<evidence type="ECO:0000256" key="1">
    <source>
        <dbReference type="ARBA" id="ARBA00004141"/>
    </source>
</evidence>
<keyword evidence="10" id="KW-1185">Reference proteome</keyword>
<keyword evidence="5 8" id="KW-1133">Transmembrane helix</keyword>
<feature type="region of interest" description="Disordered" evidence="7">
    <location>
        <begin position="1"/>
        <end position="22"/>
    </location>
</feature>